<protein>
    <submittedName>
        <fullName evidence="1">Uncharacterized protein</fullName>
    </submittedName>
</protein>
<evidence type="ECO:0000313" key="2">
    <source>
        <dbReference type="Proteomes" id="UP000309997"/>
    </source>
</evidence>
<gene>
    <name evidence="1" type="ORF">D5086_030813</name>
</gene>
<evidence type="ECO:0000313" key="1">
    <source>
        <dbReference type="EMBL" id="KAL3568162.1"/>
    </source>
</evidence>
<reference evidence="1 2" key="1">
    <citation type="journal article" date="2024" name="Plant Biotechnol. J.">
        <title>Genome and CRISPR/Cas9 system of a widespread forest tree (Populus alba) in the world.</title>
        <authorList>
            <person name="Liu Y.J."/>
            <person name="Jiang P.F."/>
            <person name="Han X.M."/>
            <person name="Li X.Y."/>
            <person name="Wang H.M."/>
            <person name="Wang Y.J."/>
            <person name="Wang X.X."/>
            <person name="Zeng Q.Y."/>
        </authorList>
    </citation>
    <scope>NUCLEOTIDE SEQUENCE [LARGE SCALE GENOMIC DNA]</scope>
    <source>
        <strain evidence="2">cv. PAL-ZL1</strain>
    </source>
</reference>
<keyword evidence="2" id="KW-1185">Reference proteome</keyword>
<sequence>MHHVGSILGLEFILMSGEHSFGVADKRKICENSFKFDTIPDVDVYKWDPEELPELSALESRRCKVLRSPKGPLEALRPKLQVATTVSALLQHVGAKETQPSLSSYADGGSAPSEDATANE</sequence>
<accession>A0ACC4AQI8</accession>
<name>A0ACC4AQI8_POPAL</name>
<comment type="caution">
    <text evidence="1">The sequence shown here is derived from an EMBL/GenBank/DDBJ whole genome shotgun (WGS) entry which is preliminary data.</text>
</comment>
<dbReference type="Proteomes" id="UP000309997">
    <property type="component" value="Unassembled WGS sequence"/>
</dbReference>
<proteinExistence type="predicted"/>
<organism evidence="1 2">
    <name type="scientific">Populus alba</name>
    <name type="common">White poplar</name>
    <dbReference type="NCBI Taxonomy" id="43335"/>
    <lineage>
        <taxon>Eukaryota</taxon>
        <taxon>Viridiplantae</taxon>
        <taxon>Streptophyta</taxon>
        <taxon>Embryophyta</taxon>
        <taxon>Tracheophyta</taxon>
        <taxon>Spermatophyta</taxon>
        <taxon>Magnoliopsida</taxon>
        <taxon>eudicotyledons</taxon>
        <taxon>Gunneridae</taxon>
        <taxon>Pentapetalae</taxon>
        <taxon>rosids</taxon>
        <taxon>fabids</taxon>
        <taxon>Malpighiales</taxon>
        <taxon>Salicaceae</taxon>
        <taxon>Saliceae</taxon>
        <taxon>Populus</taxon>
    </lineage>
</organism>
<dbReference type="EMBL" id="RCHU02000017">
    <property type="protein sequence ID" value="KAL3568162.1"/>
    <property type="molecule type" value="Genomic_DNA"/>
</dbReference>